<dbReference type="GO" id="GO:0000981">
    <property type="term" value="F:DNA-binding transcription factor activity, RNA polymerase II-specific"/>
    <property type="evidence" value="ECO:0007669"/>
    <property type="project" value="InterPro"/>
</dbReference>
<dbReference type="AlphaFoldDB" id="A0A8E5HT91"/>
<dbReference type="GO" id="GO:0016592">
    <property type="term" value="C:mediator complex"/>
    <property type="evidence" value="ECO:0007669"/>
    <property type="project" value="TreeGrafter"/>
</dbReference>
<dbReference type="InterPro" id="IPR001138">
    <property type="entry name" value="Zn2Cys6_DnaBD"/>
</dbReference>
<dbReference type="GeneID" id="66066149"/>
<feature type="region of interest" description="Disordered" evidence="2">
    <location>
        <begin position="280"/>
        <end position="307"/>
    </location>
</feature>
<dbReference type="KEGG" id="uvi:66066149"/>
<dbReference type="GO" id="GO:0045944">
    <property type="term" value="P:positive regulation of transcription by RNA polymerase II"/>
    <property type="evidence" value="ECO:0007669"/>
    <property type="project" value="TreeGrafter"/>
</dbReference>
<dbReference type="PANTHER" id="PTHR46007">
    <property type="entry name" value="MEDIATOR OF RNA POLYMERASE II TRANSCRIPTION SUBUNIT 12"/>
    <property type="match status" value="1"/>
</dbReference>
<reference evidence="4" key="1">
    <citation type="submission" date="2020-03" db="EMBL/GenBank/DDBJ databases">
        <title>A mixture of massive structural variations and highly conserved coding sequences in Ustilaginoidea virens genome.</title>
        <authorList>
            <person name="Zhang K."/>
            <person name="Zhao Z."/>
            <person name="Zhang Z."/>
            <person name="Li Y."/>
            <person name="Hsiang T."/>
            <person name="Sun W."/>
        </authorList>
    </citation>
    <scope>NUCLEOTIDE SEQUENCE</scope>
    <source>
        <strain evidence="4">UV-8b</strain>
    </source>
</reference>
<keyword evidence="5" id="KW-1185">Reference proteome</keyword>
<feature type="compositionally biased region" description="Pro residues" evidence="2">
    <location>
        <begin position="137"/>
        <end position="147"/>
    </location>
</feature>
<feature type="compositionally biased region" description="Basic residues" evidence="2">
    <location>
        <begin position="77"/>
        <end position="101"/>
    </location>
</feature>
<evidence type="ECO:0000313" key="5">
    <source>
        <dbReference type="Proteomes" id="UP000027002"/>
    </source>
</evidence>
<proteinExistence type="predicted"/>
<dbReference type="EMBL" id="CP072756">
    <property type="protein sequence ID" value="QUC21129.1"/>
    <property type="molecule type" value="Genomic_DNA"/>
</dbReference>
<feature type="compositionally biased region" description="Basic residues" evidence="2">
    <location>
        <begin position="296"/>
        <end position="306"/>
    </location>
</feature>
<dbReference type="RefSeq" id="XP_042998802.1">
    <property type="nucleotide sequence ID" value="XM_043142869.1"/>
</dbReference>
<dbReference type="PROSITE" id="PS00463">
    <property type="entry name" value="ZN2_CY6_FUNGAL_1"/>
    <property type="match status" value="1"/>
</dbReference>
<dbReference type="GO" id="GO:0003713">
    <property type="term" value="F:transcription coactivator activity"/>
    <property type="evidence" value="ECO:0007669"/>
    <property type="project" value="TreeGrafter"/>
</dbReference>
<dbReference type="SMART" id="SM00066">
    <property type="entry name" value="GAL4"/>
    <property type="match status" value="1"/>
</dbReference>
<dbReference type="Proteomes" id="UP000027002">
    <property type="component" value="Chromosome 4"/>
</dbReference>
<protein>
    <recommendedName>
        <fullName evidence="3">Zn(2)-C6 fungal-type domain-containing protein</fullName>
    </recommendedName>
</protein>
<name>A0A8E5HT91_USTVR</name>
<dbReference type="GO" id="GO:0008270">
    <property type="term" value="F:zinc ion binding"/>
    <property type="evidence" value="ECO:0007669"/>
    <property type="project" value="InterPro"/>
</dbReference>
<dbReference type="OrthoDB" id="4330117at2759"/>
<accession>A0A8E5HT91</accession>
<sequence>MSLNPIFAFPDDMVLNMADNIIRKACDRCHSQKLSCKRVGDEACERCIRLQTECKSSPSLRYKKQQQQQQQQQQQPQHHHHHHHHQQQQQQHHHHHHHHQHQYQQEQPPQPQAQQQAQQQAQHQQYPRQVQGHPNPNQQPPQAPQPQGPAAGIQPPVGRRSPKRRRTGSQLDLVVGEQDLPILQQPEDPGKEVVVAGETSLGPADLDFAQFEQLGFFSPPAPAPLPQGSLTVSVEAFQPITSFTEPWDHQLNQSNNDTFHPTRTTLPAAESNQFQTPVSSIDLRGGSIQGPSVIDKRRRSRFRSRPRQIALRHAAHAPIPKSNSPDNNNNNNNNIHWMAQLSEINSRLLDLASVLPQPQAAVCNIQVLGRAADEAYPDQGGFPIDEMFKLTRRVADVLDRLSACEQHGSGAASMDSSDPGNSMFVLSTYVRLLDMYQKVFSLVRMELSQADSETCFRFWRLPDVQVGSFAVDPSPSLQMSLTIQLAEEFLARLRAATAALDPALNYGHSHSATGLEDCVNGKSMFSDVVGISYRAVKSKEESLGKHLAELRDEIEAFLDH</sequence>
<evidence type="ECO:0000256" key="2">
    <source>
        <dbReference type="SAM" id="MobiDB-lite"/>
    </source>
</evidence>
<dbReference type="SUPFAM" id="SSF57701">
    <property type="entry name" value="Zn2/Cys6 DNA-binding domain"/>
    <property type="match status" value="1"/>
</dbReference>
<feature type="region of interest" description="Disordered" evidence="2">
    <location>
        <begin position="312"/>
        <end position="331"/>
    </location>
</feature>
<feature type="compositionally biased region" description="Low complexity" evidence="2">
    <location>
        <begin position="148"/>
        <end position="158"/>
    </location>
</feature>
<keyword evidence="1" id="KW-0539">Nucleus</keyword>
<dbReference type="CDD" id="cd00067">
    <property type="entry name" value="GAL4"/>
    <property type="match status" value="1"/>
</dbReference>
<evidence type="ECO:0000313" key="4">
    <source>
        <dbReference type="EMBL" id="QUC21129.1"/>
    </source>
</evidence>
<feature type="domain" description="Zn(2)-C6 fungal-type" evidence="3">
    <location>
        <begin position="25"/>
        <end position="54"/>
    </location>
</feature>
<gene>
    <name evidence="4" type="ORF">UV8b_05372</name>
</gene>
<dbReference type="Pfam" id="PF00172">
    <property type="entry name" value="Zn_clus"/>
    <property type="match status" value="1"/>
</dbReference>
<feature type="region of interest" description="Disordered" evidence="2">
    <location>
        <begin position="57"/>
        <end position="172"/>
    </location>
</feature>
<organism evidence="4 5">
    <name type="scientific">Ustilaginoidea virens</name>
    <name type="common">Rice false smut fungus</name>
    <name type="synonym">Villosiclava virens</name>
    <dbReference type="NCBI Taxonomy" id="1159556"/>
    <lineage>
        <taxon>Eukaryota</taxon>
        <taxon>Fungi</taxon>
        <taxon>Dikarya</taxon>
        <taxon>Ascomycota</taxon>
        <taxon>Pezizomycotina</taxon>
        <taxon>Sordariomycetes</taxon>
        <taxon>Hypocreomycetidae</taxon>
        <taxon>Hypocreales</taxon>
        <taxon>Clavicipitaceae</taxon>
        <taxon>Ustilaginoidea</taxon>
    </lineage>
</organism>
<dbReference type="PANTHER" id="PTHR46007:SF8">
    <property type="entry name" value="C2H2-TYPE DOMAIN-CONTAINING PROTEIN"/>
    <property type="match status" value="1"/>
</dbReference>
<dbReference type="InterPro" id="IPR036864">
    <property type="entry name" value="Zn2-C6_fun-type_DNA-bd_sf"/>
</dbReference>
<evidence type="ECO:0000256" key="1">
    <source>
        <dbReference type="ARBA" id="ARBA00023242"/>
    </source>
</evidence>
<dbReference type="InterPro" id="IPR051647">
    <property type="entry name" value="Mediator_comp_sub12"/>
</dbReference>
<feature type="compositionally biased region" description="Low complexity" evidence="2">
    <location>
        <begin position="65"/>
        <end position="76"/>
    </location>
</feature>
<feature type="compositionally biased region" description="Low complexity" evidence="2">
    <location>
        <begin position="102"/>
        <end position="136"/>
    </location>
</feature>
<evidence type="ECO:0000259" key="3">
    <source>
        <dbReference type="PROSITE" id="PS00463"/>
    </source>
</evidence>